<organism evidence="3 4">
    <name type="scientific">Leptomonas seymouri</name>
    <dbReference type="NCBI Taxonomy" id="5684"/>
    <lineage>
        <taxon>Eukaryota</taxon>
        <taxon>Discoba</taxon>
        <taxon>Euglenozoa</taxon>
        <taxon>Kinetoplastea</taxon>
        <taxon>Metakinetoplastina</taxon>
        <taxon>Trypanosomatida</taxon>
        <taxon>Trypanosomatidae</taxon>
        <taxon>Leishmaniinae</taxon>
        <taxon>Leptomonas</taxon>
    </lineage>
</organism>
<gene>
    <name evidence="3" type="ORF">ABL78_6839</name>
</gene>
<keyword evidence="4" id="KW-1185">Reference proteome</keyword>
<sequence length="397" mass="42806">MRGSQRTSRGIVTGGLLMLLSFVLASSHAAAAVPSSNAFRCLRPFSAMDSFATVAKEDASQNCNFHYFTVTAASAELSCVTTADGIPSASLDARDGFKNDEAGASASCNVTVRWTMQRAGNVVEMLQRQVGTDEDYFMRQTAESTASSATSSHPRTSPSQPDGAAAVAPFFTEDSDIWRYAISLRAKGDSTVQYKGFNNGGGYSMCCDCIAEGECAWLAAEQGDNDLAVDEEVNPSFSLHQHRMLWGCPLPFPEGPSTKGDEDGGFGAFPGARVTLTDLDEDLEAGKEKDCFRGQITKPLHRLVEGPWEVTVQMWRRRQLQSSSSTTPASVPMDSNIEAEVLGRVVVPFTLDFTQLEKEGRVTHVKSMALTVEDVTEVVPAPAPLTRDKAGDDKDDL</sequence>
<proteinExistence type="predicted"/>
<dbReference type="Proteomes" id="UP000038009">
    <property type="component" value="Unassembled WGS sequence"/>
</dbReference>
<feature type="compositionally biased region" description="Low complexity" evidence="1">
    <location>
        <begin position="141"/>
        <end position="159"/>
    </location>
</feature>
<dbReference type="EMBL" id="LJSK01000289">
    <property type="protein sequence ID" value="KPI84102.1"/>
    <property type="molecule type" value="Genomic_DNA"/>
</dbReference>
<dbReference type="AlphaFoldDB" id="A0A0N1I1F8"/>
<dbReference type="VEuPathDB" id="TriTrypDB:Lsey_0289_0030"/>
<keyword evidence="2" id="KW-0732">Signal</keyword>
<reference evidence="3 4" key="1">
    <citation type="journal article" date="2015" name="PLoS Pathog.">
        <title>Leptomonas seymouri: Adaptations to the Dixenous Life Cycle Analyzed by Genome Sequencing, Transcriptome Profiling and Co-infection with Leishmania donovani.</title>
        <authorList>
            <person name="Kraeva N."/>
            <person name="Butenko A."/>
            <person name="Hlavacova J."/>
            <person name="Kostygov A."/>
            <person name="Myskova J."/>
            <person name="Grybchuk D."/>
            <person name="Lestinova T."/>
            <person name="Votypka J."/>
            <person name="Volf P."/>
            <person name="Opperdoes F."/>
            <person name="Flegontov P."/>
            <person name="Lukes J."/>
            <person name="Yurchenko V."/>
        </authorList>
    </citation>
    <scope>NUCLEOTIDE SEQUENCE [LARGE SCALE GENOMIC DNA]</scope>
    <source>
        <strain evidence="3 4">ATCC 30220</strain>
    </source>
</reference>
<dbReference type="OMA" id="TEDEDVW"/>
<accession>A0A0N1I1F8</accession>
<evidence type="ECO:0000256" key="2">
    <source>
        <dbReference type="SAM" id="SignalP"/>
    </source>
</evidence>
<comment type="caution">
    <text evidence="3">The sequence shown here is derived from an EMBL/GenBank/DDBJ whole genome shotgun (WGS) entry which is preliminary data.</text>
</comment>
<feature type="region of interest" description="Disordered" evidence="1">
    <location>
        <begin position="141"/>
        <end position="165"/>
    </location>
</feature>
<feature type="chain" id="PRO_5005873685" evidence="2">
    <location>
        <begin position="26"/>
        <end position="397"/>
    </location>
</feature>
<evidence type="ECO:0000313" key="4">
    <source>
        <dbReference type="Proteomes" id="UP000038009"/>
    </source>
</evidence>
<name>A0A0N1I1F8_LEPSE</name>
<evidence type="ECO:0000313" key="3">
    <source>
        <dbReference type="EMBL" id="KPI84102.1"/>
    </source>
</evidence>
<feature type="signal peptide" evidence="2">
    <location>
        <begin position="1"/>
        <end position="25"/>
    </location>
</feature>
<dbReference type="OrthoDB" id="242263at2759"/>
<evidence type="ECO:0000256" key="1">
    <source>
        <dbReference type="SAM" id="MobiDB-lite"/>
    </source>
</evidence>
<protein>
    <submittedName>
        <fullName evidence="3">Uncharacterized protein</fullName>
    </submittedName>
</protein>